<keyword evidence="3" id="KW-1185">Reference proteome</keyword>
<name>A0A183J3N4_9BILA</name>
<organism evidence="4">
    <name type="scientific">Soboliphyme baturini</name>
    <dbReference type="NCBI Taxonomy" id="241478"/>
    <lineage>
        <taxon>Eukaryota</taxon>
        <taxon>Metazoa</taxon>
        <taxon>Ecdysozoa</taxon>
        <taxon>Nematoda</taxon>
        <taxon>Enoplea</taxon>
        <taxon>Dorylaimia</taxon>
        <taxon>Dioctophymatida</taxon>
        <taxon>Dioctophymatoidea</taxon>
        <taxon>Soboliphymatidae</taxon>
        <taxon>Soboliphyme</taxon>
    </lineage>
</organism>
<reference evidence="2 3" key="2">
    <citation type="submission" date="2018-11" db="EMBL/GenBank/DDBJ databases">
        <authorList>
            <consortium name="Pathogen Informatics"/>
        </authorList>
    </citation>
    <scope>NUCLEOTIDE SEQUENCE [LARGE SCALE GENOMIC DNA]</scope>
</reference>
<evidence type="ECO:0000313" key="4">
    <source>
        <dbReference type="WBParaSite" id="SBAD_0001084801-mRNA-1"/>
    </source>
</evidence>
<accession>A0A183J3N4</accession>
<gene>
    <name evidence="2" type="ORF">SBAD_LOCUS10482</name>
</gene>
<reference evidence="4" key="1">
    <citation type="submission" date="2016-06" db="UniProtKB">
        <authorList>
            <consortium name="WormBaseParasite"/>
        </authorList>
    </citation>
    <scope>IDENTIFICATION</scope>
</reference>
<sequence length="489" mass="53928">TSPDSTTDDIIDDCIWCTNIGTARDKWREYAAYKKRKTAAVIINTFELVLRSVGRPAGKDLSSLDSSDGQRANCSQPCNDLAGQWLLHGHSGQWPLLLRLQSGDDGRNGSNDDDDDHDHDHDHDHDNEGECRGAEPRAKCSASSSPKRFQATFDGQLLGSEEVVKLAYFVATAAAGRCSFENDMQRDGFLRLDLEMRRHAQTTSGASSRVLGTQCCAVTALSPPIISNKQCPQSDLLSEWKCHMRNYSARTARGNDGVSRGHFMGGVLSELTACLDNAAPVVRPSTNPMYHGGFLGGLRLRVVPQSEAYAYSPSSLAEDVWRHVQAFPGRYMWNKNMAFLPVVSRDFSEFIPLLSALPSAFSARLLERDRRLSLFALGKIRYLRYDRSDAFAFEANENGSQEIYVSSIDRMPDVVLQVRLDLGVDSGMRQSPKDCVHNHGLTPKEFSANLRAIADQLCGPRLPQTIPSLLTACLNRTAQGITVAGKEVN</sequence>
<dbReference type="WBParaSite" id="SBAD_0001084801-mRNA-1">
    <property type="protein sequence ID" value="SBAD_0001084801-mRNA-1"/>
    <property type="gene ID" value="SBAD_0001084801"/>
</dbReference>
<feature type="region of interest" description="Disordered" evidence="1">
    <location>
        <begin position="100"/>
        <end position="145"/>
    </location>
</feature>
<protein>
    <submittedName>
        <fullName evidence="4">Mediator of RNA polymerase II transcription subunit 13</fullName>
    </submittedName>
</protein>
<dbReference type="EMBL" id="UZAM01014139">
    <property type="protein sequence ID" value="VDP32183.1"/>
    <property type="molecule type" value="Genomic_DNA"/>
</dbReference>
<evidence type="ECO:0000256" key="1">
    <source>
        <dbReference type="SAM" id="MobiDB-lite"/>
    </source>
</evidence>
<evidence type="ECO:0000313" key="3">
    <source>
        <dbReference type="Proteomes" id="UP000270296"/>
    </source>
</evidence>
<dbReference type="Proteomes" id="UP000270296">
    <property type="component" value="Unassembled WGS sequence"/>
</dbReference>
<dbReference type="AlphaFoldDB" id="A0A183J3N4"/>
<feature type="compositionally biased region" description="Basic and acidic residues" evidence="1">
    <location>
        <begin position="118"/>
        <end position="138"/>
    </location>
</feature>
<proteinExistence type="predicted"/>
<evidence type="ECO:0000313" key="2">
    <source>
        <dbReference type="EMBL" id="VDP32183.1"/>
    </source>
</evidence>